<keyword evidence="4 5" id="KW-0472">Membrane</keyword>
<dbReference type="Pfam" id="PF00892">
    <property type="entry name" value="EamA"/>
    <property type="match status" value="2"/>
</dbReference>
<dbReference type="InterPro" id="IPR000620">
    <property type="entry name" value="EamA_dom"/>
</dbReference>
<feature type="transmembrane region" description="Helical" evidence="5">
    <location>
        <begin position="36"/>
        <end position="53"/>
    </location>
</feature>
<feature type="transmembrane region" description="Helical" evidence="5">
    <location>
        <begin position="93"/>
        <end position="113"/>
    </location>
</feature>
<keyword evidence="8" id="KW-1185">Reference proteome</keyword>
<feature type="transmembrane region" description="Helical" evidence="5">
    <location>
        <begin position="120"/>
        <end position="137"/>
    </location>
</feature>
<comment type="subcellular location">
    <subcellularLocation>
        <location evidence="1">Membrane</location>
        <topology evidence="1">Multi-pass membrane protein</topology>
    </subcellularLocation>
</comment>
<dbReference type="SUPFAM" id="SSF103481">
    <property type="entry name" value="Multidrug resistance efflux transporter EmrE"/>
    <property type="match status" value="2"/>
</dbReference>
<evidence type="ECO:0000256" key="3">
    <source>
        <dbReference type="ARBA" id="ARBA00022989"/>
    </source>
</evidence>
<evidence type="ECO:0000256" key="5">
    <source>
        <dbReference type="SAM" id="Phobius"/>
    </source>
</evidence>
<dbReference type="AlphaFoldDB" id="A0A318H7Y1"/>
<dbReference type="PANTHER" id="PTHR32322:SF9">
    <property type="entry name" value="AMINO-ACID METABOLITE EFFLUX PUMP-RELATED"/>
    <property type="match status" value="1"/>
</dbReference>
<protein>
    <submittedName>
        <fullName evidence="7">Threonine/homoserine efflux transporter RhtA</fullName>
    </submittedName>
</protein>
<proteinExistence type="predicted"/>
<keyword evidence="3 5" id="KW-1133">Transmembrane helix</keyword>
<reference evidence="7 8" key="1">
    <citation type="submission" date="2018-05" db="EMBL/GenBank/DDBJ databases">
        <title>Genomic Encyclopedia of Type Strains, Phase IV (KMG-IV): sequencing the most valuable type-strain genomes for metagenomic binning, comparative biology and taxonomic classification.</title>
        <authorList>
            <person name="Goeker M."/>
        </authorList>
    </citation>
    <scope>NUCLEOTIDE SEQUENCE [LARGE SCALE GENOMIC DNA]</scope>
    <source>
        <strain evidence="7 8">DSM 566</strain>
    </source>
</reference>
<dbReference type="RefSeq" id="WP_110399530.1">
    <property type="nucleotide sequence ID" value="NZ_QJJS01000003.1"/>
</dbReference>
<feature type="transmembrane region" description="Helical" evidence="5">
    <location>
        <begin position="65"/>
        <end position="87"/>
    </location>
</feature>
<evidence type="ECO:0000313" key="7">
    <source>
        <dbReference type="EMBL" id="PXW97952.1"/>
    </source>
</evidence>
<feature type="transmembrane region" description="Helical" evidence="5">
    <location>
        <begin position="240"/>
        <end position="259"/>
    </location>
</feature>
<evidence type="ECO:0000313" key="8">
    <source>
        <dbReference type="Proteomes" id="UP000247811"/>
    </source>
</evidence>
<feature type="transmembrane region" description="Helical" evidence="5">
    <location>
        <begin position="206"/>
        <end position="228"/>
    </location>
</feature>
<feature type="domain" description="EamA" evidence="6">
    <location>
        <begin position="10"/>
        <end position="135"/>
    </location>
</feature>
<feature type="transmembrane region" description="Helical" evidence="5">
    <location>
        <begin position="265"/>
        <end position="285"/>
    </location>
</feature>
<evidence type="ECO:0000256" key="4">
    <source>
        <dbReference type="ARBA" id="ARBA00023136"/>
    </source>
</evidence>
<evidence type="ECO:0000259" key="6">
    <source>
        <dbReference type="Pfam" id="PF00892"/>
    </source>
</evidence>
<feature type="domain" description="EamA" evidence="6">
    <location>
        <begin position="149"/>
        <end position="280"/>
    </location>
</feature>
<keyword evidence="2 5" id="KW-0812">Transmembrane</keyword>
<dbReference type="InterPro" id="IPR037185">
    <property type="entry name" value="EmrE-like"/>
</dbReference>
<accession>A0A318H7Y1</accession>
<dbReference type="OrthoDB" id="9810556at2"/>
<dbReference type="EMBL" id="QJJS01000003">
    <property type="protein sequence ID" value="PXW97952.1"/>
    <property type="molecule type" value="Genomic_DNA"/>
</dbReference>
<name>A0A318H7Y1_9BURK</name>
<organism evidence="7 8">
    <name type="scientific">Sphaerotilus hippei</name>
    <dbReference type="NCBI Taxonomy" id="744406"/>
    <lineage>
        <taxon>Bacteria</taxon>
        <taxon>Pseudomonadati</taxon>
        <taxon>Pseudomonadota</taxon>
        <taxon>Betaproteobacteria</taxon>
        <taxon>Burkholderiales</taxon>
        <taxon>Sphaerotilaceae</taxon>
        <taxon>Sphaerotilus</taxon>
    </lineage>
</organism>
<comment type="caution">
    <text evidence="7">The sequence shown here is derived from an EMBL/GenBank/DDBJ whole genome shotgun (WGS) entry which is preliminary data.</text>
</comment>
<dbReference type="InterPro" id="IPR050638">
    <property type="entry name" value="AA-Vitamin_Transporters"/>
</dbReference>
<evidence type="ECO:0000256" key="2">
    <source>
        <dbReference type="ARBA" id="ARBA00022692"/>
    </source>
</evidence>
<dbReference type="Proteomes" id="UP000247811">
    <property type="component" value="Unassembled WGS sequence"/>
</dbReference>
<evidence type="ECO:0000256" key="1">
    <source>
        <dbReference type="ARBA" id="ARBA00004141"/>
    </source>
</evidence>
<sequence>MKTRDLVDLLLLAALWGASFLFMRYAVPAFGVAPLMWLRVAIAALCLVPLLAMRGGLADLRRHAGAMVVMGLFNSAIPFMLIAWATLSVTAGLAAILNATTPIFAALIATLWLREPLGRWRATGLAIGLAGVSLLAADKADFKPGGTGWALLASLSAALSYGFSANHTRRCLGGVTALANAAGSQLVAALALAPLAWWFWPEGPLSSLQWLCAIALGVGCTALAYQLYFRLIGRIGAARTVTVTFLVPLFATVWGAMLLGEPVTADMLVGGAVVLMGTGMATGALRWPSGR</sequence>
<gene>
    <name evidence="7" type="ORF">C7444_10343</name>
</gene>
<feature type="transmembrane region" description="Helical" evidence="5">
    <location>
        <begin position="177"/>
        <end position="200"/>
    </location>
</feature>
<dbReference type="PANTHER" id="PTHR32322">
    <property type="entry name" value="INNER MEMBRANE TRANSPORTER"/>
    <property type="match status" value="1"/>
</dbReference>
<dbReference type="GO" id="GO:0016020">
    <property type="term" value="C:membrane"/>
    <property type="evidence" value="ECO:0007669"/>
    <property type="project" value="UniProtKB-SubCell"/>
</dbReference>
<feature type="transmembrane region" description="Helical" evidence="5">
    <location>
        <begin position="149"/>
        <end position="165"/>
    </location>
</feature>